<comment type="caution">
    <text evidence="1">The sequence shown here is derived from an EMBL/GenBank/DDBJ whole genome shotgun (WGS) entry which is preliminary data.</text>
</comment>
<dbReference type="EMBL" id="MSFI01000002">
    <property type="protein sequence ID" value="OMP68429.1"/>
    <property type="molecule type" value="Genomic_DNA"/>
</dbReference>
<dbReference type="Proteomes" id="UP000188613">
    <property type="component" value="Unassembled WGS sequence"/>
</dbReference>
<protein>
    <submittedName>
        <fullName evidence="1">Uncharacterized protein</fullName>
    </submittedName>
</protein>
<accession>A0A1V2ABS2</accession>
<keyword evidence="2" id="KW-1185">Reference proteome</keyword>
<proteinExistence type="predicted"/>
<sequence>MVLPIAGEICLCKTKSGLIVQTEMLQYYYFNPKCFYGGSLRELHFFEKSLNWSQVSVLSHIAAVILDILQTSTLKSTTIRKNELPKQKDPN</sequence>
<name>A0A1V2ABS2_9BACI</name>
<reference evidence="1 2" key="1">
    <citation type="submission" date="2016-12" db="EMBL/GenBank/DDBJ databases">
        <title>Domibacillus sp. SAB 38T whole genome sequencing.</title>
        <authorList>
            <person name="Verma A."/>
            <person name="Ojha A.K."/>
            <person name="Krishnamurthi S."/>
        </authorList>
    </citation>
    <scope>NUCLEOTIDE SEQUENCE [LARGE SCALE GENOMIC DNA]</scope>
    <source>
        <strain evidence="1 2">SAB 38</strain>
    </source>
</reference>
<dbReference type="AlphaFoldDB" id="A0A1V2ABS2"/>
<gene>
    <name evidence="1" type="ORF">BTO28_02070</name>
</gene>
<evidence type="ECO:0000313" key="1">
    <source>
        <dbReference type="EMBL" id="OMP68429.1"/>
    </source>
</evidence>
<evidence type="ECO:0000313" key="2">
    <source>
        <dbReference type="Proteomes" id="UP000188613"/>
    </source>
</evidence>
<organism evidence="1 2">
    <name type="scientific">Domibacillus epiphyticus</name>
    <dbReference type="NCBI Taxonomy" id="1714355"/>
    <lineage>
        <taxon>Bacteria</taxon>
        <taxon>Bacillati</taxon>
        <taxon>Bacillota</taxon>
        <taxon>Bacilli</taxon>
        <taxon>Bacillales</taxon>
        <taxon>Bacillaceae</taxon>
        <taxon>Domibacillus</taxon>
    </lineage>
</organism>